<sequence length="49" mass="5341">MGVMLVGGFSVWGRGAQRHNLSPPVSRKMSAHLIIGKDGGRGMLCIYWI</sequence>
<name>A0A2G9QDA8_AQUCT</name>
<organism evidence="1 2">
    <name type="scientific">Aquarana catesbeiana</name>
    <name type="common">American bullfrog</name>
    <name type="synonym">Rana catesbeiana</name>
    <dbReference type="NCBI Taxonomy" id="8400"/>
    <lineage>
        <taxon>Eukaryota</taxon>
        <taxon>Metazoa</taxon>
        <taxon>Chordata</taxon>
        <taxon>Craniata</taxon>
        <taxon>Vertebrata</taxon>
        <taxon>Euteleostomi</taxon>
        <taxon>Amphibia</taxon>
        <taxon>Batrachia</taxon>
        <taxon>Anura</taxon>
        <taxon>Neobatrachia</taxon>
        <taxon>Ranoidea</taxon>
        <taxon>Ranidae</taxon>
        <taxon>Aquarana</taxon>
    </lineage>
</organism>
<evidence type="ECO:0000313" key="1">
    <source>
        <dbReference type="EMBL" id="PIO13590.1"/>
    </source>
</evidence>
<reference evidence="2" key="1">
    <citation type="journal article" date="2017" name="Nat. Commun.">
        <title>The North American bullfrog draft genome provides insight into hormonal regulation of long noncoding RNA.</title>
        <authorList>
            <person name="Hammond S.A."/>
            <person name="Warren R.L."/>
            <person name="Vandervalk B.P."/>
            <person name="Kucuk E."/>
            <person name="Khan H."/>
            <person name="Gibb E.A."/>
            <person name="Pandoh P."/>
            <person name="Kirk H."/>
            <person name="Zhao Y."/>
            <person name="Jones M."/>
            <person name="Mungall A.J."/>
            <person name="Coope R."/>
            <person name="Pleasance S."/>
            <person name="Moore R.A."/>
            <person name="Holt R.A."/>
            <person name="Round J.M."/>
            <person name="Ohora S."/>
            <person name="Walle B.V."/>
            <person name="Veldhoen N."/>
            <person name="Helbing C.C."/>
            <person name="Birol I."/>
        </authorList>
    </citation>
    <scope>NUCLEOTIDE SEQUENCE [LARGE SCALE GENOMIC DNA]</scope>
</reference>
<accession>A0A2G9QDA8</accession>
<evidence type="ECO:0000313" key="2">
    <source>
        <dbReference type="Proteomes" id="UP000228934"/>
    </source>
</evidence>
<gene>
    <name evidence="1" type="ORF">AB205_0041400</name>
</gene>
<dbReference type="Proteomes" id="UP000228934">
    <property type="component" value="Unassembled WGS sequence"/>
</dbReference>
<proteinExistence type="predicted"/>
<dbReference type="AlphaFoldDB" id="A0A2G9QDA8"/>
<protein>
    <submittedName>
        <fullName evidence="1">Uncharacterized protein</fullName>
    </submittedName>
</protein>
<keyword evidence="2" id="KW-1185">Reference proteome</keyword>
<dbReference type="EMBL" id="KZ026967">
    <property type="protein sequence ID" value="PIO13590.1"/>
    <property type="molecule type" value="Genomic_DNA"/>
</dbReference>